<evidence type="ECO:0000313" key="2">
    <source>
        <dbReference type="EMBL" id="VDC43132.1"/>
    </source>
</evidence>
<dbReference type="Proteomes" id="UP000280759">
    <property type="component" value="Unassembled WGS sequence"/>
</dbReference>
<keyword evidence="3" id="KW-1185">Reference proteome</keyword>
<keyword evidence="1" id="KW-0472">Membrane</keyword>
<dbReference type="AlphaFoldDB" id="A0A3P5XRI4"/>
<gene>
    <name evidence="2" type="ORF">FMV2238Y02_16190</name>
</gene>
<proteinExistence type="predicted"/>
<keyword evidence="1" id="KW-1133">Transmembrane helix</keyword>
<name>A0A3P5XRI4_STRCB</name>
<sequence length="220" mass="25838" precursor="true">MGLFLKAMKVSSGATLGYAATNMGIKKATEWSETSKIENYNRHRKKFYDPFIRKDLIHLEVDGKLQAIPYPFYQEKKITVDYKHFDKQQALLLAKKYPLMVYLYFVLLLSFIGQFNYTASEFASGAWFIFWIILIIIACQKLLSNQDQVTKTLMTDGKQYWHIREYVRQALDENELTPEEGIKKLLNARLVQQFPDTIEEIEANAFYYKKEKEKGLSKEQ</sequence>
<dbReference type="RefSeq" id="WP_125074571.1">
    <property type="nucleotide sequence ID" value="NZ_UXEP01000025.1"/>
</dbReference>
<organism evidence="2 3">
    <name type="scientific">Streptococcus canis</name>
    <dbReference type="NCBI Taxonomy" id="1329"/>
    <lineage>
        <taxon>Bacteria</taxon>
        <taxon>Bacillati</taxon>
        <taxon>Bacillota</taxon>
        <taxon>Bacilli</taxon>
        <taxon>Lactobacillales</taxon>
        <taxon>Streptococcaceae</taxon>
        <taxon>Streptococcus</taxon>
    </lineage>
</organism>
<protein>
    <submittedName>
        <fullName evidence="2">Uncharacterized protein</fullName>
    </submittedName>
</protein>
<evidence type="ECO:0000256" key="1">
    <source>
        <dbReference type="SAM" id="Phobius"/>
    </source>
</evidence>
<accession>A0A3P5XRI4</accession>
<reference evidence="2 3" key="1">
    <citation type="submission" date="2018-10" db="EMBL/GenBank/DDBJ databases">
        <authorList>
            <consortium name="Molecular Microbiology and Infection Unit (UMMI)"/>
            <person name="Machado M."/>
        </authorList>
    </citation>
    <scope>NUCLEOTIDE SEQUENCE [LARGE SCALE GENOMIC DNA]</scope>
    <source>
        <strain evidence="2">FMV2238.02</strain>
    </source>
</reference>
<keyword evidence="1" id="KW-0812">Transmembrane</keyword>
<feature type="transmembrane region" description="Helical" evidence="1">
    <location>
        <begin position="125"/>
        <end position="143"/>
    </location>
</feature>
<feature type="transmembrane region" description="Helical" evidence="1">
    <location>
        <begin position="99"/>
        <end position="119"/>
    </location>
</feature>
<dbReference type="EMBL" id="UXEP01000025">
    <property type="protein sequence ID" value="VDC43132.1"/>
    <property type="molecule type" value="Genomic_DNA"/>
</dbReference>
<evidence type="ECO:0000313" key="3">
    <source>
        <dbReference type="Proteomes" id="UP000280759"/>
    </source>
</evidence>